<keyword evidence="3" id="KW-1185">Reference proteome</keyword>
<reference evidence="2 3" key="1">
    <citation type="submission" date="2020-08" db="EMBL/GenBank/DDBJ databases">
        <title>Genomic Encyclopedia of Type Strains, Phase III (KMG-III): the genomes of soil and plant-associated and newly described type strains.</title>
        <authorList>
            <person name="Whitman W."/>
        </authorList>
    </citation>
    <scope>NUCLEOTIDE SEQUENCE [LARGE SCALE GENOMIC DNA]</scope>
    <source>
        <strain evidence="2 3">CECT 3313</strain>
    </source>
</reference>
<protein>
    <submittedName>
        <fullName evidence="2">Uncharacterized protein</fullName>
    </submittedName>
</protein>
<accession>A0A7W9UVB3</accession>
<dbReference type="EMBL" id="JACHJK010000021">
    <property type="protein sequence ID" value="MBB5932086.1"/>
    <property type="molecule type" value="Genomic_DNA"/>
</dbReference>
<comment type="caution">
    <text evidence="2">The sequence shown here is derived from an EMBL/GenBank/DDBJ whole genome shotgun (WGS) entry which is preliminary data.</text>
</comment>
<dbReference type="Proteomes" id="UP000585836">
    <property type="component" value="Unassembled WGS sequence"/>
</dbReference>
<organism evidence="2 3">
    <name type="scientific">Streptomyces echinatus</name>
    <dbReference type="NCBI Taxonomy" id="67293"/>
    <lineage>
        <taxon>Bacteria</taxon>
        <taxon>Bacillati</taxon>
        <taxon>Actinomycetota</taxon>
        <taxon>Actinomycetes</taxon>
        <taxon>Kitasatosporales</taxon>
        <taxon>Streptomycetaceae</taxon>
        <taxon>Streptomyces</taxon>
    </lineage>
</organism>
<evidence type="ECO:0000313" key="3">
    <source>
        <dbReference type="Proteomes" id="UP000585836"/>
    </source>
</evidence>
<evidence type="ECO:0000313" key="2">
    <source>
        <dbReference type="EMBL" id="MBB5932086.1"/>
    </source>
</evidence>
<dbReference type="RefSeq" id="WP_184974096.1">
    <property type="nucleotide sequence ID" value="NZ_BAAAWF010000070.1"/>
</dbReference>
<gene>
    <name evidence="2" type="ORF">FHS34_007595</name>
</gene>
<proteinExistence type="predicted"/>
<dbReference type="AlphaFoldDB" id="A0A7W9UVB3"/>
<feature type="region of interest" description="Disordered" evidence="1">
    <location>
        <begin position="1"/>
        <end position="50"/>
    </location>
</feature>
<name>A0A7W9UVB3_9ACTN</name>
<sequence>MPDEQNAVPTAAAEQAITVEETGASSEAQARASAILAEETPNPIPGCSTR</sequence>
<evidence type="ECO:0000256" key="1">
    <source>
        <dbReference type="SAM" id="MobiDB-lite"/>
    </source>
</evidence>